<protein>
    <submittedName>
        <fullName evidence="4">Alpha-glucosidase</fullName>
    </submittedName>
</protein>
<evidence type="ECO:0000313" key="5">
    <source>
        <dbReference type="Proteomes" id="UP000321287"/>
    </source>
</evidence>
<dbReference type="SMART" id="SM00642">
    <property type="entry name" value="Aamy"/>
    <property type="match status" value="1"/>
</dbReference>
<organism evidence="4 5">
    <name type="scientific">Asaia bogorensis NBRC 16594</name>
    <dbReference type="NCBI Taxonomy" id="1231624"/>
    <lineage>
        <taxon>Bacteria</taxon>
        <taxon>Pseudomonadati</taxon>
        <taxon>Pseudomonadota</taxon>
        <taxon>Alphaproteobacteria</taxon>
        <taxon>Acetobacterales</taxon>
        <taxon>Acetobacteraceae</taxon>
        <taxon>Asaia</taxon>
    </lineage>
</organism>
<evidence type="ECO:0000256" key="2">
    <source>
        <dbReference type="ARBA" id="ARBA00023180"/>
    </source>
</evidence>
<accession>A0AAN4U3Z8</accession>
<reference evidence="4 5" key="1">
    <citation type="submission" date="2019-07" db="EMBL/GenBank/DDBJ databases">
        <title>Whole genome shotgun sequence of Asaia bogorensis NBRC 16594.</title>
        <authorList>
            <person name="Hosoyama A."/>
            <person name="Uohara A."/>
            <person name="Ohji S."/>
            <person name="Ichikawa N."/>
        </authorList>
    </citation>
    <scope>NUCLEOTIDE SEQUENCE [LARGE SCALE GENOMIC DNA]</scope>
    <source>
        <strain evidence="4 5">NBRC 16594</strain>
    </source>
</reference>
<dbReference type="GO" id="GO:0009313">
    <property type="term" value="P:oligosaccharide catabolic process"/>
    <property type="evidence" value="ECO:0007669"/>
    <property type="project" value="TreeGrafter"/>
</dbReference>
<dbReference type="CDD" id="cd11332">
    <property type="entry name" value="AmyAc_OligoGlu_TS"/>
    <property type="match status" value="1"/>
</dbReference>
<dbReference type="InterPro" id="IPR045857">
    <property type="entry name" value="O16G_dom_2"/>
</dbReference>
<sequence length="566" mass="64024">MFPETNLMENNAMSQNGSNPVWWKDAVIYQVYPRSFADSNGDGIGDLPGIISHMPYLEHLGIDALWISPCFQSPQGDAGYDISDYRKIDPIFGTVDDYETLIKQAHDHGLRVIADMVPNHTSDQHVWFKEAMASEPGSVARARYLFRDGKGENGDEPPNNWQSVFGGIAWTREPEREDGKPRQWYLHLFDSCQPDLNWDNPEVRTEFESVLRFWLDRGVDGFRIDVAHGLIKEKGLPPYTERATMVGEDDDKTPSDAPMWDRDGVHEIYRSWHRLLASYPGDRMLVAEAWVKPLSRLARYVRPDEMQQTFNFDYLLCRWNAAKYREIITDSLEAMHKVGAITAWVMSNHDTVRHASRLGLKDVGARPQGIDAAHEQPDEALGLRRARAVIFMTLALPGSATLYQGEELGLPDHTTLDRKYRQDPAFFRTEGKEIGRDGCRIPLPWSDKGPSLGFNETGKLWLPQPDHYKNYAVSVEEKAPDSTLALYRALLAERKAAGLGHGELSWAEERRNVVEFTNGPIRVVLNCGSDPVSLPKGDIILASHPIEKPGFLPGNAAVWMRETQES</sequence>
<dbReference type="Gene3D" id="3.20.20.80">
    <property type="entry name" value="Glycosidases"/>
    <property type="match status" value="1"/>
</dbReference>
<dbReference type="AlphaFoldDB" id="A0AAN4U3Z8"/>
<name>A0AAN4U3Z8_9PROT</name>
<evidence type="ECO:0000313" key="4">
    <source>
        <dbReference type="EMBL" id="GEL54250.1"/>
    </source>
</evidence>
<dbReference type="EMBL" id="BJVS01000006">
    <property type="protein sequence ID" value="GEL54250.1"/>
    <property type="molecule type" value="Genomic_DNA"/>
</dbReference>
<dbReference type="InterPro" id="IPR006047">
    <property type="entry name" value="GH13_cat_dom"/>
</dbReference>
<evidence type="ECO:0000256" key="1">
    <source>
        <dbReference type="ARBA" id="ARBA00008061"/>
    </source>
</evidence>
<feature type="domain" description="Glycosyl hydrolase family 13 catalytic" evidence="3">
    <location>
        <begin position="30"/>
        <end position="440"/>
    </location>
</feature>
<dbReference type="GO" id="GO:0004556">
    <property type="term" value="F:alpha-amylase activity"/>
    <property type="evidence" value="ECO:0007669"/>
    <property type="project" value="TreeGrafter"/>
</dbReference>
<evidence type="ECO:0000259" key="3">
    <source>
        <dbReference type="SMART" id="SM00642"/>
    </source>
</evidence>
<proteinExistence type="inferred from homology"/>
<dbReference type="Pfam" id="PF00128">
    <property type="entry name" value="Alpha-amylase"/>
    <property type="match status" value="1"/>
</dbReference>
<dbReference type="PANTHER" id="PTHR10357">
    <property type="entry name" value="ALPHA-AMYLASE FAMILY MEMBER"/>
    <property type="match status" value="1"/>
</dbReference>
<comment type="similarity">
    <text evidence="1">Belongs to the glycosyl hydrolase 13 family.</text>
</comment>
<dbReference type="Proteomes" id="UP000321287">
    <property type="component" value="Unassembled WGS sequence"/>
</dbReference>
<dbReference type="InterPro" id="IPR017853">
    <property type="entry name" value="GH"/>
</dbReference>
<keyword evidence="2" id="KW-0325">Glycoprotein</keyword>
<dbReference type="FunFam" id="3.90.400.10:FF:000001">
    <property type="entry name" value="Maltase A3, isoform A"/>
    <property type="match status" value="1"/>
</dbReference>
<dbReference type="PANTHER" id="PTHR10357:SF179">
    <property type="entry name" value="NEUTRAL AND BASIC AMINO ACID TRANSPORT PROTEIN RBAT"/>
    <property type="match status" value="1"/>
</dbReference>
<gene>
    <name evidence="4" type="ORF">ABO01nite_22570</name>
</gene>
<comment type="caution">
    <text evidence="4">The sequence shown here is derived from an EMBL/GenBank/DDBJ whole genome shotgun (WGS) entry which is preliminary data.</text>
</comment>
<dbReference type="Gene3D" id="3.90.400.10">
    <property type="entry name" value="Oligo-1,6-glucosidase, Domain 2"/>
    <property type="match status" value="1"/>
</dbReference>
<keyword evidence="5" id="KW-1185">Reference proteome</keyword>
<dbReference type="SUPFAM" id="SSF51445">
    <property type="entry name" value="(Trans)glycosidases"/>
    <property type="match status" value="1"/>
</dbReference>